<proteinExistence type="predicted"/>
<dbReference type="Pfam" id="PF05973">
    <property type="entry name" value="Gp49"/>
    <property type="match status" value="1"/>
</dbReference>
<keyword evidence="2" id="KW-1185">Reference proteome</keyword>
<protein>
    <submittedName>
        <fullName evidence="1">Type II toxin-antitoxin system RelE/ParE family toxin</fullName>
    </submittedName>
</protein>
<dbReference type="InterPro" id="IPR009241">
    <property type="entry name" value="HigB-like"/>
</dbReference>
<gene>
    <name evidence="1" type="ORF">INH39_14140</name>
</gene>
<evidence type="ECO:0000313" key="1">
    <source>
        <dbReference type="EMBL" id="UOD32692.1"/>
    </source>
</evidence>
<accession>A0ABY4AE81</accession>
<reference evidence="1 2" key="1">
    <citation type="submission" date="2020-10" db="EMBL/GenBank/DDBJ databases">
        <title>Genome analysis of Massilia species.</title>
        <authorList>
            <person name="Jung D.-H."/>
        </authorList>
    </citation>
    <scope>NUCLEOTIDE SEQUENCE [LARGE SCALE GENOMIC DNA]</scope>
    <source>
        <strain evidence="2">sipir</strain>
    </source>
</reference>
<organism evidence="1 2">
    <name type="scientific">Massilia violaceinigra</name>
    <dbReference type="NCBI Taxonomy" id="2045208"/>
    <lineage>
        <taxon>Bacteria</taxon>
        <taxon>Pseudomonadati</taxon>
        <taxon>Pseudomonadota</taxon>
        <taxon>Betaproteobacteria</taxon>
        <taxon>Burkholderiales</taxon>
        <taxon>Oxalobacteraceae</taxon>
        <taxon>Telluria group</taxon>
        <taxon>Massilia</taxon>
    </lineage>
</organism>
<sequence length="139" mass="15447">MANSANWQVSFHSEFDPEFDAFSVDVQDALLAVAVAVRELGPRADRPHVGTLKNPKHPNMKELRFETNNGAQIWRAAFAFDPCREAIILVAADKQGIDEKKFYRDLLRKANARFDGHLKNLKATTAAAPAKADRGTAKK</sequence>
<name>A0ABY4AE81_9BURK</name>
<dbReference type="EMBL" id="CP063361">
    <property type="protein sequence ID" value="UOD32692.1"/>
    <property type="molecule type" value="Genomic_DNA"/>
</dbReference>
<dbReference type="Proteomes" id="UP000831532">
    <property type="component" value="Chromosome"/>
</dbReference>
<dbReference type="RefSeq" id="WP_243493745.1">
    <property type="nucleotide sequence ID" value="NZ_CP063361.1"/>
</dbReference>
<evidence type="ECO:0000313" key="2">
    <source>
        <dbReference type="Proteomes" id="UP000831532"/>
    </source>
</evidence>